<protein>
    <submittedName>
        <fullName evidence="4">N-acetyltransferase</fullName>
    </submittedName>
</protein>
<dbReference type="InterPro" id="IPR000182">
    <property type="entry name" value="GNAT_dom"/>
</dbReference>
<comment type="caution">
    <text evidence="5">The sequence shown here is derived from an EMBL/GenBank/DDBJ whole genome shotgun (WGS) entry which is preliminary data.</text>
</comment>
<dbReference type="SUPFAM" id="SSF55729">
    <property type="entry name" value="Acyl-CoA N-acyltransferases (Nat)"/>
    <property type="match status" value="1"/>
</dbReference>
<dbReference type="PANTHER" id="PTHR43877:SF2">
    <property type="entry name" value="AMINOALKYLPHOSPHONATE N-ACETYLTRANSFERASE-RELATED"/>
    <property type="match status" value="1"/>
</dbReference>
<gene>
    <name evidence="5" type="ORF">IV55_GL000652</name>
    <name evidence="4" type="ORF">LSI01_19010</name>
</gene>
<reference evidence="4 7" key="2">
    <citation type="submission" date="2019-07" db="EMBL/GenBank/DDBJ databases">
        <title>Whole genome shotgun sequence of Lactobacillus siliginis NBRC 101315.</title>
        <authorList>
            <person name="Hosoyama A."/>
            <person name="Uohara A."/>
            <person name="Ohji S."/>
            <person name="Ichikawa N."/>
        </authorList>
    </citation>
    <scope>NUCLEOTIDE SEQUENCE [LARGE SCALE GENOMIC DNA]</scope>
    <source>
        <strain evidence="4 7">NBRC 101315</strain>
    </source>
</reference>
<dbReference type="OrthoDB" id="9788755at2"/>
<proteinExistence type="predicted"/>
<dbReference type="STRING" id="348151.IV55_GL000652"/>
<keyword evidence="6" id="KW-1185">Reference proteome</keyword>
<dbReference type="InterPro" id="IPR016181">
    <property type="entry name" value="Acyl_CoA_acyltransferase"/>
</dbReference>
<dbReference type="EMBL" id="JQCB01000018">
    <property type="protein sequence ID" value="KRN93991.1"/>
    <property type="molecule type" value="Genomic_DNA"/>
</dbReference>
<evidence type="ECO:0000256" key="1">
    <source>
        <dbReference type="ARBA" id="ARBA00022679"/>
    </source>
</evidence>
<dbReference type="InterPro" id="IPR050832">
    <property type="entry name" value="Bact_Acetyltransf"/>
</dbReference>
<keyword evidence="2" id="KW-0012">Acyltransferase</keyword>
<evidence type="ECO:0000313" key="4">
    <source>
        <dbReference type="EMBL" id="GEK29590.1"/>
    </source>
</evidence>
<evidence type="ECO:0000313" key="5">
    <source>
        <dbReference type="EMBL" id="KRN93991.1"/>
    </source>
</evidence>
<dbReference type="Gene3D" id="3.40.630.30">
    <property type="match status" value="1"/>
</dbReference>
<evidence type="ECO:0000313" key="6">
    <source>
        <dbReference type="Proteomes" id="UP000051139"/>
    </source>
</evidence>
<dbReference type="Proteomes" id="UP000321429">
    <property type="component" value="Unassembled WGS sequence"/>
</dbReference>
<accession>A0A0R2L587</accession>
<dbReference type="RefSeq" id="WP_057811526.1">
    <property type="nucleotide sequence ID" value="NZ_BJUD01000076.1"/>
</dbReference>
<dbReference type="AlphaFoldDB" id="A0A0R2L587"/>
<dbReference type="PANTHER" id="PTHR43877">
    <property type="entry name" value="AMINOALKYLPHOSPHONATE N-ACETYLTRANSFERASE-RELATED-RELATED"/>
    <property type="match status" value="1"/>
</dbReference>
<feature type="domain" description="N-acetyltransferase" evidence="3">
    <location>
        <begin position="4"/>
        <end position="142"/>
    </location>
</feature>
<evidence type="ECO:0000313" key="7">
    <source>
        <dbReference type="Proteomes" id="UP000321429"/>
    </source>
</evidence>
<organism evidence="5 6">
    <name type="scientific">Furfurilactobacillus siliginis</name>
    <dbReference type="NCBI Taxonomy" id="348151"/>
    <lineage>
        <taxon>Bacteria</taxon>
        <taxon>Bacillati</taxon>
        <taxon>Bacillota</taxon>
        <taxon>Bacilli</taxon>
        <taxon>Lactobacillales</taxon>
        <taxon>Lactobacillaceae</taxon>
        <taxon>Furfurilactobacillus</taxon>
    </lineage>
</organism>
<dbReference type="CDD" id="cd04301">
    <property type="entry name" value="NAT_SF"/>
    <property type="match status" value="1"/>
</dbReference>
<dbReference type="PROSITE" id="PS51186">
    <property type="entry name" value="GNAT"/>
    <property type="match status" value="1"/>
</dbReference>
<sequence>MQPLQIRTATLADYPSLEKIYLEARRESFPWVINPQLTDFERDSHHETILVALQNNQAVGFLSFYRLANFIHLLFVDPNHQHEHVGTQLITAIRQVATGPLQLKVVTENEAAQKFYAQLGFREIKRDLLARPTNITLEDTALAHYPFLGKRK</sequence>
<dbReference type="EMBL" id="BJUD01000076">
    <property type="protein sequence ID" value="GEK29590.1"/>
    <property type="molecule type" value="Genomic_DNA"/>
</dbReference>
<dbReference type="PATRIC" id="fig|348151.3.peg.667"/>
<reference evidence="5 6" key="1">
    <citation type="journal article" date="2015" name="Genome Announc.">
        <title>Expanding the biotechnology potential of lactobacilli through comparative genomics of 213 strains and associated genera.</title>
        <authorList>
            <person name="Sun Z."/>
            <person name="Harris H.M."/>
            <person name="McCann A."/>
            <person name="Guo C."/>
            <person name="Argimon S."/>
            <person name="Zhang W."/>
            <person name="Yang X."/>
            <person name="Jeffery I.B."/>
            <person name="Cooney J.C."/>
            <person name="Kagawa T.F."/>
            <person name="Liu W."/>
            <person name="Song Y."/>
            <person name="Salvetti E."/>
            <person name="Wrobel A."/>
            <person name="Rasinkangas P."/>
            <person name="Parkhill J."/>
            <person name="Rea M.C."/>
            <person name="O'Sullivan O."/>
            <person name="Ritari J."/>
            <person name="Douillard F.P."/>
            <person name="Paul Ross R."/>
            <person name="Yang R."/>
            <person name="Briner A.E."/>
            <person name="Felis G.E."/>
            <person name="de Vos W.M."/>
            <person name="Barrangou R."/>
            <person name="Klaenhammer T.R."/>
            <person name="Caufield P.W."/>
            <person name="Cui Y."/>
            <person name="Zhang H."/>
            <person name="O'Toole P.W."/>
        </authorList>
    </citation>
    <scope>NUCLEOTIDE SEQUENCE [LARGE SCALE GENOMIC DNA]</scope>
    <source>
        <strain evidence="5 6">DSM 22696</strain>
    </source>
</reference>
<dbReference type="GO" id="GO:0016747">
    <property type="term" value="F:acyltransferase activity, transferring groups other than amino-acyl groups"/>
    <property type="evidence" value="ECO:0007669"/>
    <property type="project" value="InterPro"/>
</dbReference>
<dbReference type="Pfam" id="PF00583">
    <property type="entry name" value="Acetyltransf_1"/>
    <property type="match status" value="1"/>
</dbReference>
<name>A0A0R2L587_9LACO</name>
<dbReference type="Proteomes" id="UP000051139">
    <property type="component" value="Unassembled WGS sequence"/>
</dbReference>
<evidence type="ECO:0000259" key="3">
    <source>
        <dbReference type="PROSITE" id="PS51186"/>
    </source>
</evidence>
<keyword evidence="1 4" id="KW-0808">Transferase</keyword>
<evidence type="ECO:0000256" key="2">
    <source>
        <dbReference type="ARBA" id="ARBA00023315"/>
    </source>
</evidence>